<evidence type="ECO:0000313" key="3">
    <source>
        <dbReference type="Proteomes" id="UP000561045"/>
    </source>
</evidence>
<gene>
    <name evidence="2" type="ORF">GGR36_003850</name>
</gene>
<dbReference type="RefSeq" id="WP_183636714.1">
    <property type="nucleotide sequence ID" value="NZ_BAABLE010000009.1"/>
</dbReference>
<dbReference type="Proteomes" id="UP000561045">
    <property type="component" value="Unassembled WGS sequence"/>
</dbReference>
<feature type="transmembrane region" description="Helical" evidence="1">
    <location>
        <begin position="54"/>
        <end position="76"/>
    </location>
</feature>
<dbReference type="EMBL" id="JACIET010000002">
    <property type="protein sequence ID" value="MBB4014504.1"/>
    <property type="molecule type" value="Genomic_DNA"/>
</dbReference>
<evidence type="ECO:0008006" key="4">
    <source>
        <dbReference type="Google" id="ProtNLM"/>
    </source>
</evidence>
<proteinExistence type="predicted"/>
<feature type="transmembrane region" description="Helical" evidence="1">
    <location>
        <begin position="398"/>
        <end position="416"/>
    </location>
</feature>
<name>A0A840BPD4_9RHOO</name>
<reference evidence="2 3" key="1">
    <citation type="submission" date="2020-08" db="EMBL/GenBank/DDBJ databases">
        <title>Genomic Encyclopedia of Type Strains, Phase IV (KMG-IV): sequencing the most valuable type-strain genomes for metagenomic binning, comparative biology and taxonomic classification.</title>
        <authorList>
            <person name="Goeker M."/>
        </authorList>
    </citation>
    <scope>NUCLEOTIDE SEQUENCE [LARGE SCALE GENOMIC DNA]</scope>
    <source>
        <strain evidence="2 3">DSM 106739</strain>
    </source>
</reference>
<accession>A0A840BPD4</accession>
<feature type="transmembrane region" description="Helical" evidence="1">
    <location>
        <begin position="363"/>
        <end position="386"/>
    </location>
</feature>
<evidence type="ECO:0000313" key="2">
    <source>
        <dbReference type="EMBL" id="MBB4014504.1"/>
    </source>
</evidence>
<comment type="caution">
    <text evidence="2">The sequence shown here is derived from an EMBL/GenBank/DDBJ whole genome shotgun (WGS) entry which is preliminary data.</text>
</comment>
<evidence type="ECO:0000256" key="1">
    <source>
        <dbReference type="SAM" id="Phobius"/>
    </source>
</evidence>
<keyword evidence="1" id="KW-1133">Transmembrane helix</keyword>
<feature type="transmembrane region" description="Helical" evidence="1">
    <location>
        <begin position="184"/>
        <end position="203"/>
    </location>
</feature>
<keyword evidence="1" id="KW-0472">Membrane</keyword>
<feature type="transmembrane region" description="Helical" evidence="1">
    <location>
        <begin position="248"/>
        <end position="269"/>
    </location>
</feature>
<organism evidence="2 3">
    <name type="scientific">Niveibacterium umoris</name>
    <dbReference type="NCBI Taxonomy" id="1193620"/>
    <lineage>
        <taxon>Bacteria</taxon>
        <taxon>Pseudomonadati</taxon>
        <taxon>Pseudomonadota</taxon>
        <taxon>Betaproteobacteria</taxon>
        <taxon>Rhodocyclales</taxon>
        <taxon>Rhodocyclaceae</taxon>
        <taxon>Niveibacterium</taxon>
    </lineage>
</organism>
<feature type="transmembrane region" description="Helical" evidence="1">
    <location>
        <begin position="23"/>
        <end position="42"/>
    </location>
</feature>
<protein>
    <recommendedName>
        <fullName evidence="4">Zinc ribbon domain-containing protein</fullName>
    </recommendedName>
</protein>
<keyword evidence="1" id="KW-0812">Transmembrane</keyword>
<sequence>MSYDYNSQTGQLNIPNPHRLENFFLLASGGLYFASGVAVLLMARGHVMEGVLRWPPVVLALLLLGLGATHGVRAFSQLRYYFGRGRPADLAPLVQADVQGRSAASEHLKDSLRARALQYGEPKGAFNGLLYWLVPNLIHAPDPIRVLASRQFSHALTLAIFFLAFLVAFFGMPAGEEAGGHLRGWLGLGFWAYAMFALIGPAATSAQGAGAELSIGRFVLITALAILGPVLLMVIAPKLPALGSFSPYPHVFVLYLAALGCSVCFFLALMAQLSAPPQTLVEQTQEAWNLSIHPGQVLGEFERIMLERWSEGIPNRVYARILPSIDMGARAGEFQGEVIEETQPLPLNAVELRLANALGNPRFRWVLALSTIGALAAAGAALSGLLFGLRSLGETAEISFPALAYFATLASLGLFCSRAAGSLWQRVDFESKLYAIEVSGQYVTAQLEQGRVLEDRVRAASTMVKVEGMTFRFWATQLTTTVLGKDSARHVVAMNSGDLSPALIERLRTFVREQSVLVAPTATDDVRRQAALEQFNALAQAGSASLPPPAAVAALATAPRFCPACGAAAATGHRFCSGCGAALGG</sequence>
<dbReference type="AlphaFoldDB" id="A0A840BPD4"/>
<feature type="transmembrane region" description="Helical" evidence="1">
    <location>
        <begin position="155"/>
        <end position="172"/>
    </location>
</feature>
<feature type="transmembrane region" description="Helical" evidence="1">
    <location>
        <begin position="215"/>
        <end position="236"/>
    </location>
</feature>
<keyword evidence="3" id="KW-1185">Reference proteome</keyword>